<evidence type="ECO:0000256" key="3">
    <source>
        <dbReference type="ARBA" id="ARBA00022692"/>
    </source>
</evidence>
<dbReference type="EMBL" id="JACAZF010000001">
    <property type="protein sequence ID" value="KAF7315751.1"/>
    <property type="molecule type" value="Genomic_DNA"/>
</dbReference>
<dbReference type="CDD" id="cd18596">
    <property type="entry name" value="ABC_6TM_VMR1_D1_like"/>
    <property type="match status" value="1"/>
</dbReference>
<feature type="compositionally biased region" description="Basic and acidic residues" evidence="10">
    <location>
        <begin position="382"/>
        <end position="400"/>
    </location>
</feature>
<dbReference type="FunFam" id="1.20.1560.10:FF:000013">
    <property type="entry name" value="ABC transporter C family member 2"/>
    <property type="match status" value="1"/>
</dbReference>
<keyword evidence="6 14" id="KW-0067">ATP-binding</keyword>
<dbReference type="SMART" id="SM00382">
    <property type="entry name" value="AAA"/>
    <property type="match status" value="2"/>
</dbReference>
<evidence type="ECO:0000259" key="12">
    <source>
        <dbReference type="PROSITE" id="PS50893"/>
    </source>
</evidence>
<dbReference type="PANTHER" id="PTHR24223:SF356">
    <property type="entry name" value="ATP-BINDING CASSETTE TRANSPORTER ABC4"/>
    <property type="match status" value="1"/>
</dbReference>
<feature type="transmembrane region" description="Helical" evidence="11">
    <location>
        <begin position="134"/>
        <end position="152"/>
    </location>
</feature>
<name>A0A8H6WGE0_9AGAR</name>
<evidence type="ECO:0000313" key="14">
    <source>
        <dbReference type="EMBL" id="KAF7315751.1"/>
    </source>
</evidence>
<feature type="transmembrane region" description="Helical" evidence="11">
    <location>
        <begin position="1161"/>
        <end position="1182"/>
    </location>
</feature>
<dbReference type="CDD" id="cd18604">
    <property type="entry name" value="ABC_6TM_VMR1_D2_like"/>
    <property type="match status" value="1"/>
</dbReference>
<dbReference type="InterPro" id="IPR036640">
    <property type="entry name" value="ABC1_TM_sf"/>
</dbReference>
<feature type="region of interest" description="Disordered" evidence="10">
    <location>
        <begin position="382"/>
        <end position="401"/>
    </location>
</feature>
<dbReference type="InterPro" id="IPR017871">
    <property type="entry name" value="ABC_transporter-like_CS"/>
</dbReference>
<keyword evidence="7 11" id="KW-1133">Transmembrane helix</keyword>
<feature type="transmembrane region" description="Helical" evidence="11">
    <location>
        <begin position="449"/>
        <end position="468"/>
    </location>
</feature>
<dbReference type="GO" id="GO:0140359">
    <property type="term" value="F:ABC-type transporter activity"/>
    <property type="evidence" value="ECO:0007669"/>
    <property type="project" value="InterPro"/>
</dbReference>
<comment type="caution">
    <text evidence="14">The sequence shown here is derived from an EMBL/GenBank/DDBJ whole genome shotgun (WGS) entry which is preliminary data.</text>
</comment>
<dbReference type="InterPro" id="IPR003439">
    <property type="entry name" value="ABC_transporter-like_ATP-bd"/>
</dbReference>
<feature type="transmembrane region" description="Helical" evidence="11">
    <location>
        <begin position="275"/>
        <end position="308"/>
    </location>
</feature>
<dbReference type="CDD" id="cd03250">
    <property type="entry name" value="ABCC_MRP_domain1"/>
    <property type="match status" value="1"/>
</dbReference>
<evidence type="ECO:0000256" key="8">
    <source>
        <dbReference type="ARBA" id="ARBA00023136"/>
    </source>
</evidence>
<dbReference type="SUPFAM" id="SSF90123">
    <property type="entry name" value="ABC transporter transmembrane region"/>
    <property type="match status" value="2"/>
</dbReference>
<dbReference type="OrthoDB" id="6500128at2759"/>
<dbReference type="FunFam" id="3.40.50.300:FF:000838">
    <property type="entry name" value="ABC multidrug transporter (Eurofung)"/>
    <property type="match status" value="1"/>
</dbReference>
<evidence type="ECO:0000313" key="15">
    <source>
        <dbReference type="Proteomes" id="UP000636479"/>
    </source>
</evidence>
<keyword evidence="5" id="KW-0547">Nucleotide-binding</keyword>
<feature type="transmembrane region" description="Helical" evidence="11">
    <location>
        <begin position="908"/>
        <end position="931"/>
    </location>
</feature>
<dbReference type="PROSITE" id="PS50929">
    <property type="entry name" value="ABC_TM1F"/>
    <property type="match status" value="2"/>
</dbReference>
<feature type="domain" description="ABC transporter" evidence="12">
    <location>
        <begin position="605"/>
        <end position="855"/>
    </location>
</feature>
<keyword evidence="3 11" id="KW-0812">Transmembrane</keyword>
<dbReference type="InterPro" id="IPR003593">
    <property type="entry name" value="AAA+_ATPase"/>
</dbReference>
<feature type="domain" description="ABC transporter" evidence="12">
    <location>
        <begin position="1226"/>
        <end position="1466"/>
    </location>
</feature>
<keyword evidence="15" id="KW-1185">Reference proteome</keyword>
<dbReference type="GO" id="GO:0016020">
    <property type="term" value="C:membrane"/>
    <property type="evidence" value="ECO:0007669"/>
    <property type="project" value="UniProtKB-SubCell"/>
</dbReference>
<accession>A0A8H6WGE0</accession>
<feature type="domain" description="ABC transmembrane type-1" evidence="13">
    <location>
        <begin position="913"/>
        <end position="1197"/>
    </location>
</feature>
<dbReference type="InterPro" id="IPR050173">
    <property type="entry name" value="ABC_transporter_C-like"/>
</dbReference>
<feature type="transmembrane region" description="Helical" evidence="11">
    <location>
        <begin position="1134"/>
        <end position="1155"/>
    </location>
</feature>
<evidence type="ECO:0000256" key="9">
    <source>
        <dbReference type="SAM" id="Coils"/>
    </source>
</evidence>
<feature type="coiled-coil region" evidence="9">
    <location>
        <begin position="833"/>
        <end position="860"/>
    </location>
</feature>
<evidence type="ECO:0000259" key="13">
    <source>
        <dbReference type="PROSITE" id="PS50929"/>
    </source>
</evidence>
<evidence type="ECO:0000256" key="1">
    <source>
        <dbReference type="ARBA" id="ARBA00004141"/>
    </source>
</evidence>
<feature type="transmembrane region" description="Helical" evidence="11">
    <location>
        <begin position="66"/>
        <end position="85"/>
    </location>
</feature>
<dbReference type="InterPro" id="IPR027417">
    <property type="entry name" value="P-loop_NTPase"/>
</dbReference>
<dbReference type="PANTHER" id="PTHR24223">
    <property type="entry name" value="ATP-BINDING CASSETTE SUB-FAMILY C"/>
    <property type="match status" value="1"/>
</dbReference>
<organism evidence="14 15">
    <name type="scientific">Mycena indigotica</name>
    <dbReference type="NCBI Taxonomy" id="2126181"/>
    <lineage>
        <taxon>Eukaryota</taxon>
        <taxon>Fungi</taxon>
        <taxon>Dikarya</taxon>
        <taxon>Basidiomycota</taxon>
        <taxon>Agaricomycotina</taxon>
        <taxon>Agaricomycetes</taxon>
        <taxon>Agaricomycetidae</taxon>
        <taxon>Agaricales</taxon>
        <taxon>Marasmiineae</taxon>
        <taxon>Mycenaceae</taxon>
        <taxon>Mycena</taxon>
    </lineage>
</organism>
<dbReference type="Gene3D" id="3.40.50.300">
    <property type="entry name" value="P-loop containing nucleotide triphosphate hydrolases"/>
    <property type="match status" value="2"/>
</dbReference>
<keyword evidence="2" id="KW-0813">Transport</keyword>
<dbReference type="PROSITE" id="PS00211">
    <property type="entry name" value="ABC_TRANSPORTER_1"/>
    <property type="match status" value="1"/>
</dbReference>
<comment type="subcellular location">
    <subcellularLocation>
        <location evidence="1">Membrane</location>
        <topology evidence="1">Multi-pass membrane protein</topology>
    </subcellularLocation>
</comment>
<dbReference type="Gene3D" id="1.20.1560.10">
    <property type="entry name" value="ABC transporter type 1, transmembrane domain"/>
    <property type="match status" value="2"/>
</dbReference>
<dbReference type="GO" id="GO:0016887">
    <property type="term" value="F:ATP hydrolysis activity"/>
    <property type="evidence" value="ECO:0007669"/>
    <property type="project" value="InterPro"/>
</dbReference>
<feature type="transmembrane region" description="Helical" evidence="11">
    <location>
        <begin position="1050"/>
        <end position="1069"/>
    </location>
</feature>
<dbReference type="CDD" id="cd03244">
    <property type="entry name" value="ABCC_MRP_domain2"/>
    <property type="match status" value="1"/>
</dbReference>
<dbReference type="Proteomes" id="UP000636479">
    <property type="component" value="Unassembled WGS sequence"/>
</dbReference>
<evidence type="ECO:0000256" key="11">
    <source>
        <dbReference type="SAM" id="Phobius"/>
    </source>
</evidence>
<feature type="transmembrane region" description="Helical" evidence="11">
    <location>
        <begin position="105"/>
        <end position="127"/>
    </location>
</feature>
<feature type="transmembrane region" description="Helical" evidence="11">
    <location>
        <begin position="328"/>
        <end position="349"/>
    </location>
</feature>
<evidence type="ECO:0000256" key="10">
    <source>
        <dbReference type="SAM" id="MobiDB-lite"/>
    </source>
</evidence>
<dbReference type="GO" id="GO:0005524">
    <property type="term" value="F:ATP binding"/>
    <property type="evidence" value="ECO:0007669"/>
    <property type="project" value="UniProtKB-KW"/>
</dbReference>
<dbReference type="SUPFAM" id="SSF52540">
    <property type="entry name" value="P-loop containing nucleoside triphosphate hydrolases"/>
    <property type="match status" value="2"/>
</dbReference>
<dbReference type="GeneID" id="59340380"/>
<dbReference type="PROSITE" id="PS50893">
    <property type="entry name" value="ABC_TRANSPORTER_2"/>
    <property type="match status" value="2"/>
</dbReference>
<gene>
    <name evidence="14" type="ORF">MIND_00091000</name>
</gene>
<dbReference type="RefSeq" id="XP_037225774.1">
    <property type="nucleotide sequence ID" value="XM_037357864.1"/>
</dbReference>
<sequence>MSSDSLWIPFYATATSIGAFVVHSLWLRAKHWKGPVEDDDNRQSTAKSLSEHVQQHGGMTIFGFNAARLVTTLVLLCLSIFSLALDSEQEGNKSGGAFAGMAVSGAHWVMTWTFFYASIMTILTLVTSPESSRLAVKHLNLVLFPTFCVFFYRDIYPLLTLKLQPLDAAEGLLLWIKLTLLFVVAVVIPITVPREYIPVDPKNPFPPSQVTPEQTASILSIAVYSFLDPIIFLGYRVPHLSYDQLPPLADYDHAKNLKKHAFPYMDVFTNKRGHIFWQILLTFSGSFVLMAVALLIHGFAGFISPIAMNRLLNYLEGSSEGFLMKPGFWILLLLLGPVINSLAFQWFIFESTHVANQSTSIITQLVFEHALRIRVKADVNDKNKDSASDSDKKPSKKTDQDSSLLGKLTNLVSSDLQMINEGRNVMFLVVLVPIQIIGSVFFLYQVLGWSAFVGMAVMVALLPVPGYITKLEQTAQKATLEKKDARVQTVTEILNVLRMVKMFGWEKQMEGRIEEKREDELKQLWKRRMLDLFSNLANSSMAVFDLLRNQLFFSFYTLSVAVNAKVSLDRLNDFLHKTELLDSLGKSTLDEDRRITAGVPASNSIGFRDATFSWSADEAEVDGTVTPSSRRFLLKIEGELLFKPGVVNLIIGPTGSGKTSLLMALLGEMHLVHSSLTSWHNLPRGKGVSYASQESWVINDTIKNNILFNAPYNEARYKKVLNQCCLERDLELWQAGDETEVGEKGLTLSGGQKARVTLARAIYSDSAIILLDDILAALDVHTAKYIVSKCLKGDLIQGRTVILVTHNVALTSPIAGFVVSLGLDGRILSRGSVSDALANDEALAKEVREEEEQLAAADKEIDSQVVATEDLAKKDKGKLIVAEELAIGHVSWSALSLYLRGMSGSHQFFFWSVLAVLIIAGEVGVTLQTWYLGFWASQYGEGVVVPVFKYLGGFGIILAVSFILFAITYVFYVLGSFRASRSLHKQLIDSILGTTLRWLDTTPVSRIIARCTVDIGAVDNFLAEALRAVLTISVAMLTKFAAVVFFAPVFFIGGLLVGVIGMVTGRIYMASQLSVKREQSNARAPVLAHFGATMSGLVSVRAYGAQDALIGISQERIDRLTRATRTFMNLNRWVTVRIDVLGGLFASSLAYYVVYLTHERAFNVGFSLNMALGFAELILYLVRLLNMFEVQGNSVERIQQYLNIEQEPRPTASGVPPAYWPASGNLTVENLKAKYSPDGEEVLHSLSFEIKSGERVGVVGRTGSGKSSLTLALLRCILTEGNVIYDGIPTSKLNLDALRSAITIIPQVPELLVGSLRSNLDIFNQFDDATLNSALRAAGLASLQAEMEADNEGRLTLDTEIAAGGANLSVGQRQIIALARAIVRGSKLLILDEATSAIDYKTDAVIQTSLRTELPPDTTLLTVAHRLQTIMDADKIMVLDAGQIAEFDSPRVLLEKEGGLLKALVDESGDRDALYDMAKK</sequence>
<feature type="transmembrane region" description="Helical" evidence="11">
    <location>
        <begin position="172"/>
        <end position="192"/>
    </location>
</feature>
<keyword evidence="9" id="KW-0175">Coiled coil</keyword>
<evidence type="ECO:0000256" key="4">
    <source>
        <dbReference type="ARBA" id="ARBA00022737"/>
    </source>
</evidence>
<dbReference type="Pfam" id="PF00005">
    <property type="entry name" value="ABC_tran"/>
    <property type="match status" value="2"/>
</dbReference>
<dbReference type="InterPro" id="IPR011527">
    <property type="entry name" value="ABC1_TM_dom"/>
</dbReference>
<reference evidence="14" key="1">
    <citation type="submission" date="2020-05" db="EMBL/GenBank/DDBJ databases">
        <title>Mycena genomes resolve the evolution of fungal bioluminescence.</title>
        <authorList>
            <person name="Tsai I.J."/>
        </authorList>
    </citation>
    <scope>NUCLEOTIDE SEQUENCE</scope>
    <source>
        <strain evidence="14">171206Taipei</strain>
    </source>
</reference>
<feature type="domain" description="ABC transmembrane type-1" evidence="13">
    <location>
        <begin position="288"/>
        <end position="544"/>
    </location>
</feature>
<dbReference type="Pfam" id="PF00664">
    <property type="entry name" value="ABC_membrane"/>
    <property type="match status" value="2"/>
</dbReference>
<feature type="transmembrane region" description="Helical" evidence="11">
    <location>
        <begin position="951"/>
        <end position="975"/>
    </location>
</feature>
<keyword evidence="4" id="KW-0677">Repeat</keyword>
<feature type="transmembrane region" description="Helical" evidence="11">
    <location>
        <begin position="425"/>
        <end position="443"/>
    </location>
</feature>
<evidence type="ECO:0000256" key="7">
    <source>
        <dbReference type="ARBA" id="ARBA00022989"/>
    </source>
</evidence>
<evidence type="ECO:0000256" key="5">
    <source>
        <dbReference type="ARBA" id="ARBA00022741"/>
    </source>
</evidence>
<keyword evidence="8 11" id="KW-0472">Membrane</keyword>
<evidence type="ECO:0000256" key="6">
    <source>
        <dbReference type="ARBA" id="ARBA00022840"/>
    </source>
</evidence>
<proteinExistence type="predicted"/>
<feature type="transmembrane region" description="Helical" evidence="11">
    <location>
        <begin position="6"/>
        <end position="27"/>
    </location>
</feature>
<evidence type="ECO:0000256" key="2">
    <source>
        <dbReference type="ARBA" id="ARBA00022448"/>
    </source>
</evidence>
<protein>
    <submittedName>
        <fullName evidence="14">ATP-binding cassette transporter</fullName>
    </submittedName>
</protein>